<evidence type="ECO:0000313" key="7">
    <source>
        <dbReference type="Proteomes" id="UP000037660"/>
    </source>
</evidence>
<dbReference type="Pfam" id="PF00378">
    <property type="entry name" value="ECH_1"/>
    <property type="match status" value="1"/>
</dbReference>
<dbReference type="Gene3D" id="3.90.226.10">
    <property type="entry name" value="2-enoyl-CoA Hydratase, Chain A, domain 1"/>
    <property type="match status" value="1"/>
</dbReference>
<sequence>MSEFEAPVAEDPETVVTLRREGEHVAIVTLNRPRSRNAVSTALTRGLAARVRAVEDDPSIRVAILTGAGTQAFCAGADLKEMSAGATYAQRSTPDGGFAGFVFAPRRKLWIAAVNGAAVAGGFELMLACDMAVASRAAIFGLPEVKRGLAATAGGIYRLPRRVPRGIALEMIATGEPIDAARAQALGLVNHVVDPDQVLETAVRIARQVGANAPLAVALSLELARRADELDDVTLRGLAREVTERIHASEDAKEGPLAFAERRQPVWRGR</sequence>
<dbReference type="Proteomes" id="UP000037660">
    <property type="component" value="Unassembled WGS sequence"/>
</dbReference>
<keyword evidence="7" id="KW-1185">Reference proteome</keyword>
<dbReference type="PANTHER" id="PTHR11941:SF169">
    <property type="entry name" value="(7AS)-7A-METHYL-1,5-DIOXO-2,3,5,6,7,7A-HEXAHYDRO-1H-INDENE-CARBOXYL-COA HYDROLASE"/>
    <property type="match status" value="1"/>
</dbReference>
<reference evidence="7" key="1">
    <citation type="submission" date="2015-07" db="EMBL/GenBank/DDBJ databases">
        <title>Discovery of a poly(ethylene terephthalate assimilation.</title>
        <authorList>
            <person name="Yoshida S."/>
            <person name="Hiraga K."/>
            <person name="Takehana T."/>
            <person name="Taniguchi I."/>
            <person name="Yamaji H."/>
            <person name="Maeda Y."/>
            <person name="Toyohara K."/>
            <person name="Miyamoto K."/>
            <person name="Kimura Y."/>
            <person name="Oda K."/>
        </authorList>
    </citation>
    <scope>NUCLEOTIDE SEQUENCE [LARGE SCALE GENOMIC DNA]</scope>
    <source>
        <strain evidence="7">NBRC 110686 / TISTR 2288 / 201-F6</strain>
    </source>
</reference>
<comment type="caution">
    <text evidence="6">The sequence shown here is derived from an EMBL/GenBank/DDBJ whole genome shotgun (WGS) entry which is preliminary data.</text>
</comment>
<keyword evidence="2" id="KW-0443">Lipid metabolism</keyword>
<proteinExistence type="inferred from homology"/>
<dbReference type="RefSeq" id="WP_054022007.1">
    <property type="nucleotide sequence ID" value="NZ_BBYR01000066.1"/>
</dbReference>
<keyword evidence="3 6" id="KW-0456">Lyase</keyword>
<dbReference type="GO" id="GO:0004300">
    <property type="term" value="F:enoyl-CoA hydratase activity"/>
    <property type="evidence" value="ECO:0007669"/>
    <property type="project" value="UniProtKB-EC"/>
</dbReference>
<evidence type="ECO:0000256" key="2">
    <source>
        <dbReference type="ARBA" id="ARBA00023098"/>
    </source>
</evidence>
<reference evidence="6 7" key="2">
    <citation type="journal article" date="2016" name="Science">
        <title>A bacterium that degrades and assimilates poly(ethylene terephthalate).</title>
        <authorList>
            <person name="Yoshida S."/>
            <person name="Hiraga K."/>
            <person name="Takehana T."/>
            <person name="Taniguchi I."/>
            <person name="Yamaji H."/>
            <person name="Maeda Y."/>
            <person name="Toyohara K."/>
            <person name="Miyamoto K."/>
            <person name="Kimura Y."/>
            <person name="Oda K."/>
        </authorList>
    </citation>
    <scope>NUCLEOTIDE SEQUENCE [LARGE SCALE GENOMIC DNA]</scope>
    <source>
        <strain evidence="7">NBRC 110686 / TISTR 2288 / 201-F6</strain>
    </source>
</reference>
<evidence type="ECO:0000313" key="6">
    <source>
        <dbReference type="EMBL" id="GAP38114.1"/>
    </source>
</evidence>
<dbReference type="EMBL" id="BBYR01000066">
    <property type="protein sequence ID" value="GAP38114.1"/>
    <property type="molecule type" value="Genomic_DNA"/>
</dbReference>
<evidence type="ECO:0000256" key="5">
    <source>
        <dbReference type="SAM" id="MobiDB-lite"/>
    </source>
</evidence>
<dbReference type="STRING" id="1547922.ISF6_4308"/>
<dbReference type="InterPro" id="IPR001753">
    <property type="entry name" value="Enoyl-CoA_hydra/iso"/>
</dbReference>
<dbReference type="InterPro" id="IPR018376">
    <property type="entry name" value="Enoyl-CoA_hyd/isom_CS"/>
</dbReference>
<dbReference type="PROSITE" id="PS00166">
    <property type="entry name" value="ENOYL_COA_HYDRATASE"/>
    <property type="match status" value="1"/>
</dbReference>
<accession>A0A0K8P6F1</accession>
<dbReference type="SUPFAM" id="SSF52096">
    <property type="entry name" value="ClpP/crotonase"/>
    <property type="match status" value="1"/>
</dbReference>
<dbReference type="Gene3D" id="1.10.12.10">
    <property type="entry name" value="Lyase 2-enoyl-coa Hydratase, Chain A, domain 2"/>
    <property type="match status" value="1"/>
</dbReference>
<feature type="region of interest" description="Disordered" evidence="5">
    <location>
        <begin position="248"/>
        <end position="270"/>
    </location>
</feature>
<dbReference type="AlphaFoldDB" id="A0A0K8P6F1"/>
<dbReference type="InterPro" id="IPR014748">
    <property type="entry name" value="Enoyl-CoA_hydra_C"/>
</dbReference>
<dbReference type="FunFam" id="3.90.226.10:FF:000009">
    <property type="entry name" value="Carnitinyl-CoA dehydratase"/>
    <property type="match status" value="1"/>
</dbReference>
<dbReference type="CDD" id="cd06558">
    <property type="entry name" value="crotonase-like"/>
    <property type="match status" value="1"/>
</dbReference>
<dbReference type="OrthoDB" id="9774843at2"/>
<comment type="similarity">
    <text evidence="1 4">Belongs to the enoyl-CoA hydratase/isomerase family.</text>
</comment>
<dbReference type="GO" id="GO:0006635">
    <property type="term" value="P:fatty acid beta-oxidation"/>
    <property type="evidence" value="ECO:0007669"/>
    <property type="project" value="TreeGrafter"/>
</dbReference>
<dbReference type="EC" id="4.2.1.17" evidence="6"/>
<name>A0A0K8P6F1_PISS1</name>
<evidence type="ECO:0000256" key="1">
    <source>
        <dbReference type="ARBA" id="ARBA00005254"/>
    </source>
</evidence>
<dbReference type="InterPro" id="IPR029045">
    <property type="entry name" value="ClpP/crotonase-like_dom_sf"/>
</dbReference>
<feature type="compositionally biased region" description="Basic and acidic residues" evidence="5">
    <location>
        <begin position="248"/>
        <end position="264"/>
    </location>
</feature>
<evidence type="ECO:0000256" key="4">
    <source>
        <dbReference type="RuleBase" id="RU003707"/>
    </source>
</evidence>
<gene>
    <name evidence="6" type="ORF">ISF6_4308</name>
</gene>
<protein>
    <submittedName>
        <fullName evidence="6">Enoyl-CoA hydratase</fullName>
        <ecNumber evidence="6">4.2.1.17</ecNumber>
    </submittedName>
</protein>
<organism evidence="6 7">
    <name type="scientific">Piscinibacter sakaiensis</name>
    <name type="common">Ideonella sakaiensis</name>
    <dbReference type="NCBI Taxonomy" id="1547922"/>
    <lineage>
        <taxon>Bacteria</taxon>
        <taxon>Pseudomonadati</taxon>
        <taxon>Pseudomonadota</taxon>
        <taxon>Betaproteobacteria</taxon>
        <taxon>Burkholderiales</taxon>
        <taxon>Sphaerotilaceae</taxon>
        <taxon>Piscinibacter</taxon>
    </lineage>
</organism>
<dbReference type="PANTHER" id="PTHR11941">
    <property type="entry name" value="ENOYL-COA HYDRATASE-RELATED"/>
    <property type="match status" value="1"/>
</dbReference>
<evidence type="ECO:0000256" key="3">
    <source>
        <dbReference type="ARBA" id="ARBA00023239"/>
    </source>
</evidence>